<proteinExistence type="predicted"/>
<dbReference type="RefSeq" id="WP_377914465.1">
    <property type="nucleotide sequence ID" value="NZ_JBHRZT010000039.1"/>
</dbReference>
<name>A0ABV8B0B3_9BACI</name>
<gene>
    <name evidence="1" type="ORF">ACFOU2_09465</name>
</gene>
<dbReference type="EMBL" id="JBHRZT010000039">
    <property type="protein sequence ID" value="MFC3883712.1"/>
    <property type="molecule type" value="Genomic_DNA"/>
</dbReference>
<protein>
    <submittedName>
        <fullName evidence="1">Alpha/beta hydrolase</fullName>
    </submittedName>
</protein>
<organism evidence="1 2">
    <name type="scientific">Bacillus songklensis</name>
    <dbReference type="NCBI Taxonomy" id="1069116"/>
    <lineage>
        <taxon>Bacteria</taxon>
        <taxon>Bacillati</taxon>
        <taxon>Bacillota</taxon>
        <taxon>Bacilli</taxon>
        <taxon>Bacillales</taxon>
        <taxon>Bacillaceae</taxon>
        <taxon>Bacillus</taxon>
    </lineage>
</organism>
<evidence type="ECO:0000313" key="1">
    <source>
        <dbReference type="EMBL" id="MFC3883712.1"/>
    </source>
</evidence>
<comment type="caution">
    <text evidence="1">The sequence shown here is derived from an EMBL/GenBank/DDBJ whole genome shotgun (WGS) entry which is preliminary data.</text>
</comment>
<dbReference type="Gene3D" id="3.40.50.1820">
    <property type="entry name" value="alpha/beta hydrolase"/>
    <property type="match status" value="1"/>
</dbReference>
<dbReference type="SUPFAM" id="SSF53474">
    <property type="entry name" value="alpha/beta-Hydrolases"/>
    <property type="match status" value="1"/>
</dbReference>
<sequence>MNARFFSLDNQWNVVHLPERPNGFGVLVLGDKDHFVEGSTSLWIQHIGRSQLVRYLLDKGYTVFYSNLYGRHWGSDKSLRLAKQLYHLVMKQEILNKRIHVLAEGMGALLALRLVESNEDFFRGMALLNPCLDFRAHVEHEKQNKLFYKQLIKEIRQAYGIEEEELNEFLNKLPQLTDYQSTIPVKIWAMTNNISSYPIFHRRHYEEHRLKLGSPVALSLYLPEQKYLFERSLVHFFEENEKVL</sequence>
<accession>A0ABV8B0B3</accession>
<reference evidence="2" key="1">
    <citation type="journal article" date="2019" name="Int. J. Syst. Evol. Microbiol.">
        <title>The Global Catalogue of Microorganisms (GCM) 10K type strain sequencing project: providing services to taxonomists for standard genome sequencing and annotation.</title>
        <authorList>
            <consortium name="The Broad Institute Genomics Platform"/>
            <consortium name="The Broad Institute Genome Sequencing Center for Infectious Disease"/>
            <person name="Wu L."/>
            <person name="Ma J."/>
        </authorList>
    </citation>
    <scope>NUCLEOTIDE SEQUENCE [LARGE SCALE GENOMIC DNA]</scope>
    <source>
        <strain evidence="2">CCUG 61889</strain>
    </source>
</reference>
<dbReference type="Proteomes" id="UP001595752">
    <property type="component" value="Unassembled WGS sequence"/>
</dbReference>
<dbReference type="GO" id="GO:0016787">
    <property type="term" value="F:hydrolase activity"/>
    <property type="evidence" value="ECO:0007669"/>
    <property type="project" value="UniProtKB-KW"/>
</dbReference>
<keyword evidence="1" id="KW-0378">Hydrolase</keyword>
<evidence type="ECO:0000313" key="2">
    <source>
        <dbReference type="Proteomes" id="UP001595752"/>
    </source>
</evidence>
<keyword evidence="2" id="KW-1185">Reference proteome</keyword>
<dbReference type="InterPro" id="IPR029058">
    <property type="entry name" value="AB_hydrolase_fold"/>
</dbReference>